<evidence type="ECO:0000256" key="1">
    <source>
        <dbReference type="ARBA" id="ARBA00023054"/>
    </source>
</evidence>
<feature type="coiled-coil region" evidence="2">
    <location>
        <begin position="69"/>
        <end position="130"/>
    </location>
</feature>
<dbReference type="EMBL" id="JAIZAY010000014">
    <property type="protein sequence ID" value="KAJ8029575.1"/>
    <property type="molecule type" value="Genomic_DNA"/>
</dbReference>
<feature type="region of interest" description="Disordered" evidence="3">
    <location>
        <begin position="451"/>
        <end position="485"/>
    </location>
</feature>
<protein>
    <recommendedName>
        <fullName evidence="6">Coiled-coil domain-containing protein 112</fullName>
    </recommendedName>
</protein>
<evidence type="ECO:0000313" key="5">
    <source>
        <dbReference type="Proteomes" id="UP001152320"/>
    </source>
</evidence>
<feature type="region of interest" description="Disordered" evidence="3">
    <location>
        <begin position="395"/>
        <end position="424"/>
    </location>
</feature>
<feature type="compositionally biased region" description="Basic and acidic residues" evidence="3">
    <location>
        <begin position="451"/>
        <end position="462"/>
    </location>
</feature>
<sequence>MTSKGDVSNRKTTSKNPEQSKKLEYLWELNQLEKQICAIEREKGTHLYAKRSDFRKDYSSLEEYEMKMLSERKNEKTRLQQTLARLRNQVDKFQSELQNVKPTPQFVEKLKELMESVEVSLNEFKEQQRKVYEQLMKEEHTTSQEVSELDKHFDMWAQLPPVSIPDDKPTKKSAAQVTNKKSILADMPEEVAAFERFLQQMGGHRGGWDEYDHGTFMRLRNKHKGKPTFLDEAASSLPGKSITDVKDHEAWYQEYTALMEKKKEAIQKWRLVKDAKKDELLEQADQHDQDEAAVREKREAARAKKIEEERQERLARLSAWKVQKELEKAQAEEKKLREEQKQWRKMEQERQRQMEVRAKVEEMREKRRKEEDRLALESQERLELELEEKRQMSKNEMLRFRERDRRKQEEQLLKEKEKEAEERQRIKKLERLKGQVEVKIKRDPNRLYKLTKGLEERKKAEKSPANGPSLYIPHRAVPSWRAGVS</sequence>
<accession>A0A9Q1BMX5</accession>
<evidence type="ECO:0000256" key="2">
    <source>
        <dbReference type="SAM" id="Coils"/>
    </source>
</evidence>
<dbReference type="AlphaFoldDB" id="A0A9Q1BMX5"/>
<feature type="region of interest" description="Disordered" evidence="3">
    <location>
        <begin position="355"/>
        <end position="375"/>
    </location>
</feature>
<dbReference type="PANTHER" id="PTHR21549:SF0">
    <property type="entry name" value="COILED-COIL DOMAIN-CONTAINING PROTEIN 112"/>
    <property type="match status" value="1"/>
</dbReference>
<name>A0A9Q1BMX5_HOLLE</name>
<evidence type="ECO:0000313" key="4">
    <source>
        <dbReference type="EMBL" id="KAJ8029575.1"/>
    </source>
</evidence>
<feature type="region of interest" description="Disordered" evidence="3">
    <location>
        <begin position="1"/>
        <end position="20"/>
    </location>
</feature>
<keyword evidence="1 2" id="KW-0175">Coiled coil</keyword>
<dbReference type="PANTHER" id="PTHR21549">
    <property type="entry name" value="MUTATED IN BLADDER CANCER 1"/>
    <property type="match status" value="1"/>
</dbReference>
<reference evidence="4" key="1">
    <citation type="submission" date="2021-10" db="EMBL/GenBank/DDBJ databases">
        <title>Tropical sea cucumber genome reveals ecological adaptation and Cuvierian tubules defense mechanism.</title>
        <authorList>
            <person name="Chen T."/>
        </authorList>
    </citation>
    <scope>NUCLEOTIDE SEQUENCE</scope>
    <source>
        <strain evidence="4">Nanhai2018</strain>
        <tissue evidence="4">Muscle</tissue>
    </source>
</reference>
<dbReference type="Gene3D" id="1.10.287.1490">
    <property type="match status" value="1"/>
</dbReference>
<evidence type="ECO:0000256" key="3">
    <source>
        <dbReference type="SAM" id="MobiDB-lite"/>
    </source>
</evidence>
<feature type="compositionally biased region" description="Polar residues" evidence="3">
    <location>
        <begin position="1"/>
        <end position="17"/>
    </location>
</feature>
<evidence type="ECO:0008006" key="6">
    <source>
        <dbReference type="Google" id="ProtNLM"/>
    </source>
</evidence>
<proteinExistence type="predicted"/>
<dbReference type="InterPro" id="IPR039902">
    <property type="entry name" value="CCDC148/CCDC112"/>
</dbReference>
<dbReference type="OrthoDB" id="2152435at2759"/>
<gene>
    <name evidence="4" type="ORF">HOLleu_29005</name>
</gene>
<comment type="caution">
    <text evidence="4">The sequence shown here is derived from an EMBL/GenBank/DDBJ whole genome shotgun (WGS) entry which is preliminary data.</text>
</comment>
<keyword evidence="5" id="KW-1185">Reference proteome</keyword>
<organism evidence="4 5">
    <name type="scientific">Holothuria leucospilota</name>
    <name type="common">Black long sea cucumber</name>
    <name type="synonym">Mertensiothuria leucospilota</name>
    <dbReference type="NCBI Taxonomy" id="206669"/>
    <lineage>
        <taxon>Eukaryota</taxon>
        <taxon>Metazoa</taxon>
        <taxon>Echinodermata</taxon>
        <taxon>Eleutherozoa</taxon>
        <taxon>Echinozoa</taxon>
        <taxon>Holothuroidea</taxon>
        <taxon>Aspidochirotacea</taxon>
        <taxon>Aspidochirotida</taxon>
        <taxon>Holothuriidae</taxon>
        <taxon>Holothuria</taxon>
    </lineage>
</organism>
<dbReference type="Proteomes" id="UP001152320">
    <property type="component" value="Chromosome 14"/>
</dbReference>